<dbReference type="AlphaFoldDB" id="A0A8E4W2J6"/>
<dbReference type="Proteomes" id="UP000309231">
    <property type="component" value="Chromosome"/>
</dbReference>
<dbReference type="RefSeq" id="WP_138158626.1">
    <property type="nucleotide sequence ID" value="NZ_ANBS01000002.1"/>
</dbReference>
<proteinExistence type="predicted"/>
<organism evidence="1 2">
    <name type="scientific">Mycolicibacterium mucogenicum DSM 44124</name>
    <dbReference type="NCBI Taxonomy" id="1226753"/>
    <lineage>
        <taxon>Bacteria</taxon>
        <taxon>Bacillati</taxon>
        <taxon>Actinomycetota</taxon>
        <taxon>Actinomycetes</taxon>
        <taxon>Mycobacteriales</taxon>
        <taxon>Mycobacteriaceae</taxon>
        <taxon>Mycolicibacterium</taxon>
    </lineage>
</organism>
<dbReference type="GeneID" id="76728867"/>
<reference evidence="1 2" key="2">
    <citation type="journal article" date="2019" name="Sci. Rep.">
        <title>Insight into the biology of Mycobacterium mucogenicum and Mycobacterium neoaurum clade members.</title>
        <authorList>
            <person name="Behra P.R.K."/>
            <person name="Pettersson B.M.F."/>
            <person name="Ramesh M."/>
            <person name="Dasgupta S."/>
            <person name="Kirsebom L.A."/>
        </authorList>
    </citation>
    <scope>NUCLEOTIDE SEQUENCE [LARGE SCALE GENOMIC DNA]</scope>
    <source>
        <strain evidence="1 2">DSM 44124</strain>
    </source>
</reference>
<name>A0A8E4W2J6_MYCMU</name>
<evidence type="ECO:0000313" key="1">
    <source>
        <dbReference type="EMBL" id="QPG69232.1"/>
    </source>
</evidence>
<reference evidence="1 2" key="1">
    <citation type="journal article" date="2019" name="BMC Evol. Biol.">
        <title>Comparative genomics of Mycobacterium mucogenicum and Mycobacterium neoaurum clade members emphasizing tRNA and non-coding RNA.</title>
        <authorList>
            <person name="Behra P.R.K."/>
            <person name="Pettersson B.M.F."/>
            <person name="Das S."/>
            <person name="Dasgupta S."/>
            <person name="Kirsebom L.A."/>
        </authorList>
    </citation>
    <scope>NUCLEOTIDE SEQUENCE [LARGE SCALE GENOMIC DNA]</scope>
    <source>
        <strain evidence="1 2">DSM 44124</strain>
    </source>
</reference>
<accession>A0A8E4W2J6</accession>
<dbReference type="EMBL" id="CP062008">
    <property type="protein sequence ID" value="QPG69232.1"/>
    <property type="molecule type" value="Genomic_DNA"/>
</dbReference>
<keyword evidence="2" id="KW-1185">Reference proteome</keyword>
<evidence type="ECO:0000313" key="2">
    <source>
        <dbReference type="Proteomes" id="UP000309231"/>
    </source>
</evidence>
<evidence type="ECO:0008006" key="3">
    <source>
        <dbReference type="Google" id="ProtNLM"/>
    </source>
</evidence>
<gene>
    <name evidence="1" type="ORF">C1S78_028300</name>
</gene>
<protein>
    <recommendedName>
        <fullName evidence="3">Secretion protein EspD</fullName>
    </recommendedName>
</protein>
<sequence length="156" mass="16856">MDFDDFVAPPSYFDVVADDTDRQAAESGSVSDSARALTPDDETTGPIVLAVSVTNAAETVTATATISGWLQRIELAPHVTSIDEAELAREVIATAELARLKGQASQRNLVEDMLMWQGADSHTARDYVDEYMNLPTSAQAAEAEAEANARYLRGEY</sequence>
<dbReference type="KEGG" id="mmuc:C1S78_028300"/>